<dbReference type="SMART" id="SM00829">
    <property type="entry name" value="PKS_ER"/>
    <property type="match status" value="1"/>
</dbReference>
<organism evidence="7 8">
    <name type="scientific">Phytoactinopolyspora halotolerans</name>
    <dbReference type="NCBI Taxonomy" id="1981512"/>
    <lineage>
        <taxon>Bacteria</taxon>
        <taxon>Bacillati</taxon>
        <taxon>Actinomycetota</taxon>
        <taxon>Actinomycetes</taxon>
        <taxon>Jiangellales</taxon>
        <taxon>Jiangellaceae</taxon>
        <taxon>Phytoactinopolyspora</taxon>
    </lineage>
</organism>
<keyword evidence="5" id="KW-0560">Oxidoreductase</keyword>
<dbReference type="Gene3D" id="3.90.180.10">
    <property type="entry name" value="Medium-chain alcohol dehydrogenases, catalytic domain"/>
    <property type="match status" value="2"/>
</dbReference>
<evidence type="ECO:0000313" key="8">
    <source>
        <dbReference type="Proteomes" id="UP000475214"/>
    </source>
</evidence>
<evidence type="ECO:0000313" key="7">
    <source>
        <dbReference type="EMBL" id="NEE03917.1"/>
    </source>
</evidence>
<dbReference type="RefSeq" id="WP_163744004.1">
    <property type="nucleotide sequence ID" value="NZ_JAAGOA010000027.1"/>
</dbReference>
<dbReference type="GO" id="GO:0046872">
    <property type="term" value="F:metal ion binding"/>
    <property type="evidence" value="ECO:0007669"/>
    <property type="project" value="UniProtKB-KW"/>
</dbReference>
<sequence>MAQMVIFPRPREARLEDVELDSMTAETIRIRTTVSLVSTGTETIQFAARFKDDSKWADFVTYPYRPGYSCVGVVEEIGADVRNVAVGDRVVIRGRHASHHVTAEQGGYGYTPLPPGLEGDHAAWFAMAKIAFVGALAAEVSLGKRALVIGAGPIGQMATRWAAAAGCASVVTVDPLAERLPLAEAGGATGTVCDIVSEGADAIVEAFNGHRPEIVIDSTGNPAVLAEALKVVDDHGRVVILGTATSDTAQQVTSDIHWRGVTVTGAHDSHTLAVPRWDRDQEIFRLFFHLAASGRFPLDGLTTHRFSPVECQEAFELLEDQRGKTLGVIFDWTDVDP</sequence>
<keyword evidence="4" id="KW-0862">Zinc</keyword>
<evidence type="ECO:0000256" key="5">
    <source>
        <dbReference type="ARBA" id="ARBA00023002"/>
    </source>
</evidence>
<dbReference type="InterPro" id="IPR036291">
    <property type="entry name" value="NAD(P)-bd_dom_sf"/>
</dbReference>
<dbReference type="Gene3D" id="3.40.50.720">
    <property type="entry name" value="NAD(P)-binding Rossmann-like Domain"/>
    <property type="match status" value="1"/>
</dbReference>
<dbReference type="CDD" id="cd08255">
    <property type="entry name" value="2-desacetyl-2-hydroxyethyl_bacteriochlorophyllide_like"/>
    <property type="match status" value="1"/>
</dbReference>
<evidence type="ECO:0000256" key="1">
    <source>
        <dbReference type="ARBA" id="ARBA00001947"/>
    </source>
</evidence>
<accession>A0A6L9SFM3</accession>
<comment type="caution">
    <text evidence="7">The sequence shown here is derived from an EMBL/GenBank/DDBJ whole genome shotgun (WGS) entry which is preliminary data.</text>
</comment>
<comment type="cofactor">
    <cofactor evidence="1">
        <name>Zn(2+)</name>
        <dbReference type="ChEBI" id="CHEBI:29105"/>
    </cofactor>
</comment>
<evidence type="ECO:0000256" key="3">
    <source>
        <dbReference type="ARBA" id="ARBA00022723"/>
    </source>
</evidence>
<dbReference type="InterPro" id="IPR020843">
    <property type="entry name" value="ER"/>
</dbReference>
<keyword evidence="8" id="KW-1185">Reference proteome</keyword>
<proteinExistence type="inferred from homology"/>
<dbReference type="EMBL" id="JAAGOA010000027">
    <property type="protein sequence ID" value="NEE03917.1"/>
    <property type="molecule type" value="Genomic_DNA"/>
</dbReference>
<dbReference type="Pfam" id="PF00107">
    <property type="entry name" value="ADH_zinc_N"/>
    <property type="match status" value="1"/>
</dbReference>
<dbReference type="SUPFAM" id="SSF50129">
    <property type="entry name" value="GroES-like"/>
    <property type="match status" value="1"/>
</dbReference>
<dbReference type="SUPFAM" id="SSF51735">
    <property type="entry name" value="NAD(P)-binding Rossmann-fold domains"/>
    <property type="match status" value="1"/>
</dbReference>
<reference evidence="7 8" key="1">
    <citation type="submission" date="2020-02" db="EMBL/GenBank/DDBJ databases">
        <authorList>
            <person name="Li X.-J."/>
            <person name="Han X.-M."/>
        </authorList>
    </citation>
    <scope>NUCLEOTIDE SEQUENCE [LARGE SCALE GENOMIC DNA]</scope>
    <source>
        <strain evidence="7 8">CCTCC AB 2017055</strain>
    </source>
</reference>
<dbReference type="InterPro" id="IPR011032">
    <property type="entry name" value="GroES-like_sf"/>
</dbReference>
<comment type="similarity">
    <text evidence="2">Belongs to the zinc-containing alcohol dehydrogenase family.</text>
</comment>
<dbReference type="Pfam" id="PF08240">
    <property type="entry name" value="ADH_N"/>
    <property type="match status" value="1"/>
</dbReference>
<dbReference type="Proteomes" id="UP000475214">
    <property type="component" value="Unassembled WGS sequence"/>
</dbReference>
<evidence type="ECO:0000259" key="6">
    <source>
        <dbReference type="SMART" id="SM00829"/>
    </source>
</evidence>
<dbReference type="InterPro" id="IPR013149">
    <property type="entry name" value="ADH-like_C"/>
</dbReference>
<keyword evidence="3" id="KW-0479">Metal-binding</keyword>
<protein>
    <submittedName>
        <fullName evidence="7">Zinc-binding alcohol dehydrogenase</fullName>
    </submittedName>
</protein>
<evidence type="ECO:0000256" key="4">
    <source>
        <dbReference type="ARBA" id="ARBA00022833"/>
    </source>
</evidence>
<evidence type="ECO:0000256" key="2">
    <source>
        <dbReference type="ARBA" id="ARBA00008072"/>
    </source>
</evidence>
<dbReference type="PANTHER" id="PTHR43350">
    <property type="entry name" value="NAD-DEPENDENT ALCOHOL DEHYDROGENASE"/>
    <property type="match status" value="1"/>
</dbReference>
<dbReference type="GO" id="GO:0016491">
    <property type="term" value="F:oxidoreductase activity"/>
    <property type="evidence" value="ECO:0007669"/>
    <property type="project" value="UniProtKB-KW"/>
</dbReference>
<dbReference type="PANTHER" id="PTHR43350:SF19">
    <property type="entry name" value="D-GULOSIDE 3-DEHYDROGENASE"/>
    <property type="match status" value="1"/>
</dbReference>
<dbReference type="InterPro" id="IPR013154">
    <property type="entry name" value="ADH-like_N"/>
</dbReference>
<dbReference type="AlphaFoldDB" id="A0A6L9SFM3"/>
<feature type="domain" description="Enoyl reductase (ER)" evidence="6">
    <location>
        <begin position="40"/>
        <end position="329"/>
    </location>
</feature>
<name>A0A6L9SFM3_9ACTN</name>
<gene>
    <name evidence="7" type="ORF">G1H10_27490</name>
</gene>